<sequence>MGLVDYSESSGSEDEAPPQPTVARPVAGTTAKKPFQKVVDRSNPGKIVVNLPSAKLEEPPASIDEPPAKRARTAGGGRFSGFNSFLPPPKNAAKTTPAQSSSSSSSSSSRPVFQLKTGAEPGFSRDRGDGAGSSGDGGLNLPAPKAAAQPSIPQGMKPEEEVKLVGKPMMFRPLSVARKPKKKTASSVTPSASKIEPAKAPEPAPKEVLTPAPAPAPKKVSLFSIEPEETLTDPTPIPSGGGAYEPLFETQQDESNGYADYASQMNYPAPSTAPTDSNSLDNIADDLNLSAAARRELFGRQKGGANPQTASRVINFNTDEEYKHNEELRAAGQQQIHNPVRSIAPGKHSLRQLVNQVQTQREALEESFAKGKSNRKEASSRYGNDRRSSAVANTAGAHEETPLASGDGRDVIIPVGRHRAQPLSVLDGAVLVKNLCNRHGAPDGHVGLTLRPRRQLLFGDLVRLDHRRRRLGVEVGLQLQHGALGRRRLANLDGGHGRGHGLLDVPLELPHGLLDVRLGADALDGADAVRAAVRPAVHLVDVGEGGVADAEEVIGAEEVGLGDLLAGAGEDEAAQLVDGVFQPERGVGAGVAGEGCLEGVEAVEGDEGEALGGEEDFVLDDGATDEAGGHAAGGAVDDWREPFRAVCVLVGYLGGR</sequence>
<organism evidence="2 3">
    <name type="scientific">Colletotrichum gloeosporioides</name>
    <name type="common">Anthracnose fungus</name>
    <name type="synonym">Glomerella cingulata</name>
    <dbReference type="NCBI Taxonomy" id="474922"/>
    <lineage>
        <taxon>Eukaryota</taxon>
        <taxon>Fungi</taxon>
        <taxon>Dikarya</taxon>
        <taxon>Ascomycota</taxon>
        <taxon>Pezizomycotina</taxon>
        <taxon>Sordariomycetes</taxon>
        <taxon>Hypocreomycetidae</taxon>
        <taxon>Glomerellales</taxon>
        <taxon>Glomerellaceae</taxon>
        <taxon>Colletotrichum</taxon>
        <taxon>Colletotrichum gloeosporioides species complex</taxon>
    </lineage>
</organism>
<dbReference type="InterPro" id="IPR018800">
    <property type="entry name" value="PRCC"/>
</dbReference>
<dbReference type="AlphaFoldDB" id="A0A8H4CBZ3"/>
<protein>
    <submittedName>
        <fullName evidence="2">Uncharacterized protein</fullName>
    </submittedName>
</protein>
<evidence type="ECO:0000313" key="3">
    <source>
        <dbReference type="Proteomes" id="UP000613401"/>
    </source>
</evidence>
<keyword evidence="3" id="KW-1185">Reference proteome</keyword>
<dbReference type="RefSeq" id="XP_045260382.1">
    <property type="nucleotide sequence ID" value="XM_045406730.1"/>
</dbReference>
<feature type="region of interest" description="Disordered" evidence="1">
    <location>
        <begin position="366"/>
        <end position="406"/>
    </location>
</feature>
<dbReference type="GeneID" id="69013879"/>
<proteinExistence type="predicted"/>
<dbReference type="GO" id="GO:0005634">
    <property type="term" value="C:nucleus"/>
    <property type="evidence" value="ECO:0007669"/>
    <property type="project" value="TreeGrafter"/>
</dbReference>
<gene>
    <name evidence="2" type="ORF">GCG54_00006731</name>
</gene>
<feature type="compositionally biased region" description="Polar residues" evidence="1">
    <location>
        <begin position="272"/>
        <end position="281"/>
    </location>
</feature>
<feature type="compositionally biased region" description="Basic and acidic residues" evidence="1">
    <location>
        <begin position="366"/>
        <end position="388"/>
    </location>
</feature>
<evidence type="ECO:0000256" key="1">
    <source>
        <dbReference type="SAM" id="MobiDB-lite"/>
    </source>
</evidence>
<reference evidence="2" key="2">
    <citation type="submission" date="2020-03" db="EMBL/GenBank/DDBJ databases">
        <authorList>
            <person name="Fu F.-F."/>
            <person name="Chen J."/>
        </authorList>
    </citation>
    <scope>NUCLEOTIDE SEQUENCE</scope>
    <source>
        <strain evidence="2">Lc1</strain>
    </source>
</reference>
<reference evidence="2" key="1">
    <citation type="journal article" date="2020" name="Phytopathology">
        <title>Genome sequence and comparative analysis of Colletotrichum gloeosporioides isolated from Liriodendron leaves.</title>
        <authorList>
            <person name="Fu F.F."/>
            <person name="Hao Z."/>
            <person name="Wang P."/>
            <person name="Lu Y."/>
            <person name="Xue L.J."/>
            <person name="Wei G."/>
            <person name="Tian Y."/>
            <person name="Baishi H."/>
            <person name="Xu H."/>
            <person name="Shi J."/>
            <person name="Cheng T."/>
            <person name="Wang G."/>
            <person name="Yi Y."/>
            <person name="Chen J."/>
        </authorList>
    </citation>
    <scope>NUCLEOTIDE SEQUENCE</scope>
    <source>
        <strain evidence="2">Lc1</strain>
    </source>
</reference>
<feature type="region of interest" description="Disordered" evidence="1">
    <location>
        <begin position="1"/>
        <end position="216"/>
    </location>
</feature>
<evidence type="ECO:0000313" key="2">
    <source>
        <dbReference type="EMBL" id="KAF3801223.1"/>
    </source>
</evidence>
<dbReference type="Proteomes" id="UP000613401">
    <property type="component" value="Unassembled WGS sequence"/>
</dbReference>
<dbReference type="EMBL" id="WVTB01000068">
    <property type="protein sequence ID" value="KAF3801223.1"/>
    <property type="molecule type" value="Genomic_DNA"/>
</dbReference>
<name>A0A8H4CBZ3_COLGL</name>
<feature type="compositionally biased region" description="Low complexity" evidence="1">
    <location>
        <begin position="91"/>
        <end position="109"/>
    </location>
</feature>
<feature type="region of interest" description="Disordered" evidence="1">
    <location>
        <begin position="261"/>
        <end position="282"/>
    </location>
</feature>
<dbReference type="Pfam" id="PF10253">
    <property type="entry name" value="PRCC"/>
    <property type="match status" value="1"/>
</dbReference>
<accession>A0A8H4CBZ3</accession>
<dbReference type="PANTHER" id="PTHR13621">
    <property type="entry name" value="PROLINE-RICH PROTEIN PRCC"/>
    <property type="match status" value="1"/>
</dbReference>
<dbReference type="PANTHER" id="PTHR13621:SF2">
    <property type="entry name" value="PROLINE-RICH PROTEIN PRCC"/>
    <property type="match status" value="1"/>
</dbReference>
<comment type="caution">
    <text evidence="2">The sequence shown here is derived from an EMBL/GenBank/DDBJ whole genome shotgun (WGS) entry which is preliminary data.</text>
</comment>